<keyword evidence="2" id="KW-1185">Reference proteome</keyword>
<accession>L7JUH3</accession>
<proteinExistence type="predicted"/>
<dbReference type="OrthoDB" id="10402524at2759"/>
<dbReference type="OMA" id="YGCIRKL"/>
<dbReference type="HOGENOM" id="CLU_2308024_0_0_1"/>
<dbReference type="VEuPathDB" id="MicrosporidiaDB:THOM_2098"/>
<dbReference type="InParanoid" id="L7JUH3"/>
<evidence type="ECO:0000313" key="1">
    <source>
        <dbReference type="EMBL" id="ELQ74965.1"/>
    </source>
</evidence>
<dbReference type="AlphaFoldDB" id="L7JUH3"/>
<reference evidence="1 2" key="1">
    <citation type="journal article" date="2012" name="PLoS Pathog.">
        <title>The genome of the obligate intracellular parasite Trachipleistophora hominis: new insights into microsporidian genome dynamics and reductive evolution.</title>
        <authorList>
            <person name="Heinz E."/>
            <person name="Williams T.A."/>
            <person name="Nakjang S."/>
            <person name="Noel C.J."/>
            <person name="Swan D.C."/>
            <person name="Goldberg A.V."/>
            <person name="Harris S.R."/>
            <person name="Weinmaier T."/>
            <person name="Markert S."/>
            <person name="Becher D."/>
            <person name="Bernhardt J."/>
            <person name="Dagan T."/>
            <person name="Hacker C."/>
            <person name="Lucocq J.M."/>
            <person name="Schweder T."/>
            <person name="Rattei T."/>
            <person name="Hall N."/>
            <person name="Hirt R.P."/>
            <person name="Embley T.M."/>
        </authorList>
    </citation>
    <scope>NUCLEOTIDE SEQUENCE [LARGE SCALE GENOMIC DNA]</scope>
</reference>
<gene>
    <name evidence="1" type="ORF">THOM_2098</name>
</gene>
<protein>
    <submittedName>
        <fullName evidence="1">Uncharacterized protein</fullName>
    </submittedName>
</protein>
<dbReference type="EMBL" id="JH994003">
    <property type="protein sequence ID" value="ELQ74965.1"/>
    <property type="molecule type" value="Genomic_DNA"/>
</dbReference>
<organism evidence="1 2">
    <name type="scientific">Trachipleistophora hominis</name>
    <name type="common">Microsporidian parasite</name>
    <dbReference type="NCBI Taxonomy" id="72359"/>
    <lineage>
        <taxon>Eukaryota</taxon>
        <taxon>Fungi</taxon>
        <taxon>Fungi incertae sedis</taxon>
        <taxon>Microsporidia</taxon>
        <taxon>Pleistophoridae</taxon>
        <taxon>Trachipleistophora</taxon>
    </lineage>
</organism>
<name>L7JUH3_TRAHO</name>
<sequence>MPQNFNYINKYNTAEFKLTRPVNKRKVLAEKSINRDDKENNVLDDTIQGSAVDVSECMLGEIAASPERKVVFINRNDLVEIQGVDSRRYGCIRKLNFSRE</sequence>
<evidence type="ECO:0000313" key="2">
    <source>
        <dbReference type="Proteomes" id="UP000011185"/>
    </source>
</evidence>
<dbReference type="Proteomes" id="UP000011185">
    <property type="component" value="Unassembled WGS sequence"/>
</dbReference>